<accession>A0ABQ9X259</accession>
<dbReference type="Proteomes" id="UP001281761">
    <property type="component" value="Unassembled WGS sequence"/>
</dbReference>
<proteinExistence type="predicted"/>
<keyword evidence="2" id="KW-1185">Reference proteome</keyword>
<dbReference type="SUPFAM" id="SSF51126">
    <property type="entry name" value="Pectin lyase-like"/>
    <property type="match status" value="2"/>
</dbReference>
<reference evidence="1 2" key="1">
    <citation type="journal article" date="2022" name="bioRxiv">
        <title>Genomics of Preaxostyla Flagellates Illuminates Evolutionary Transitions and the Path Towards Mitochondrial Loss.</title>
        <authorList>
            <person name="Novak L.V.F."/>
            <person name="Treitli S.C."/>
            <person name="Pyrih J."/>
            <person name="Halakuc P."/>
            <person name="Pipaliya S.V."/>
            <person name="Vacek V."/>
            <person name="Brzon O."/>
            <person name="Soukal P."/>
            <person name="Eme L."/>
            <person name="Dacks J.B."/>
            <person name="Karnkowska A."/>
            <person name="Elias M."/>
            <person name="Hampl V."/>
        </authorList>
    </citation>
    <scope>NUCLEOTIDE SEQUENCE [LARGE SCALE GENOMIC DNA]</scope>
    <source>
        <strain evidence="1">NAU3</strain>
        <tissue evidence="1">Gut</tissue>
    </source>
</reference>
<gene>
    <name evidence="1" type="ORF">BLNAU_19362</name>
</gene>
<protein>
    <recommendedName>
        <fullName evidence="3">Right handed beta helix domain-containing protein</fullName>
    </recommendedName>
</protein>
<evidence type="ECO:0008006" key="3">
    <source>
        <dbReference type="Google" id="ProtNLM"/>
    </source>
</evidence>
<dbReference type="InterPro" id="IPR011050">
    <property type="entry name" value="Pectin_lyase_fold/virulence"/>
</dbReference>
<evidence type="ECO:0000313" key="2">
    <source>
        <dbReference type="Proteomes" id="UP001281761"/>
    </source>
</evidence>
<sequence length="1249" mass="133780">MQPHLASPTGKTRMLNTKTEHVDGVFYGTVTNDINLGGSFLFSNNTFLSTTQSNAGVVNFTCADEACTIICPAGGCTSAYNVISTKSHPEQDITFKDSLFRECSRESSGGAICCNDPQNSVQLIVHDCQFHNCESGYHAGCISFRGCDTIVHHNAFHDCRAAIHAGAFCGQPFQHTTQFYENTCTLCQAGHSDTHVHINNAEGDLIVHNNTFSTSFTTRTSDVKLYAFSTTQTSYNLFQNHQTSLHEVFHGSLLLMVYKLPSSTIFGNKFEWDHHFPISTSWPHTPDVAVILYDSFTTPLPLVDSDGFFFPSSAKDSLTFTAEDSSNLIFRCDTLPNGNSSQTITVPSISVSPVSSFGGKRHFLVTKTKFRLLALVGFAEVKREAVVEISEVDFTVPTGVLVNDFLKVTSATLTLDTISLSSLTLESASVIRMEGTSTLSVSDSEFVTITQTGSGGAFLSTNGDSNQIVSITSCLFHTVKSEKDGGVILARLGTGSTLTVVGTTFTSCSSTGSGGVLFVSCPVDHNPANLIIDSTFGSGISCGQGKKGEWIFLRGHSFESYLKDSTWAGSIDSLIAPTDDALLWGEDGSEEASSEYASLSLLYYLKGFRQATIAVGDGGRDGDGCGRTHLECQSLSTAVSHLSGTSPFEIEIVSALSLNQKETFSSSLTLKPSGKPSTITVGEFGIFEVSSNILTLSDLIFDGKGTERSDSLLSIVNTGSMTVTGCMFKNMKTSGKGSVFSSRLNTGHTLSISNSTFSSCSSTGNGGVLFVEMVGGSFVIPTALTFTDCSSNGKGQNLFVVHSDLESLLRGVSLDGIKPTLPETGLVSKEEKEKWFGSSSSTPTESSSLLFFWHPHTASSGAVHVHKDGESHSLCGLSHLPCSLIQSSLSKSNTDNTTIIDSSFVLNEGITTANSPSSLTSVSISATVSVGVDGQFALSSGSLTLSALSFVQLSSLELLEHALISVGSASSSLTVDDCSFKSFRLSLNALIEHSCSSLKLKSSQFTDIVRCEGDGGVLKIELSSVWALAGDGDGFFISFNSISDPSKIPPFTLTGLKYSESAGSEWNSEKKACFVWIEGKRLSEWVKVSDDRFAGSYAPIGMESEWLWSVDWEENLNASLLFYLVGHSGAIGVSSSGYSIVQCGYSGVWCRGLEFGMAVADSKGEKQLNIHNTVEISDVIDLNEEYRIHGKLGSSILSIVGSGGIIRPLIHEIDQAETEIDRSQFRRIYICLIVVSIGQNKNLEKAKWL</sequence>
<comment type="caution">
    <text evidence="1">The sequence shown here is derived from an EMBL/GenBank/DDBJ whole genome shotgun (WGS) entry which is preliminary data.</text>
</comment>
<evidence type="ECO:0000313" key="1">
    <source>
        <dbReference type="EMBL" id="KAK2945693.1"/>
    </source>
</evidence>
<organism evidence="1 2">
    <name type="scientific">Blattamonas nauphoetae</name>
    <dbReference type="NCBI Taxonomy" id="2049346"/>
    <lineage>
        <taxon>Eukaryota</taxon>
        <taxon>Metamonada</taxon>
        <taxon>Preaxostyla</taxon>
        <taxon>Oxymonadida</taxon>
        <taxon>Blattamonas</taxon>
    </lineage>
</organism>
<dbReference type="InterPro" id="IPR012334">
    <property type="entry name" value="Pectin_lyas_fold"/>
</dbReference>
<dbReference type="EMBL" id="JARBJD010000250">
    <property type="protein sequence ID" value="KAK2945693.1"/>
    <property type="molecule type" value="Genomic_DNA"/>
</dbReference>
<dbReference type="Gene3D" id="2.160.20.10">
    <property type="entry name" value="Single-stranded right-handed beta-helix, Pectin lyase-like"/>
    <property type="match status" value="1"/>
</dbReference>
<name>A0ABQ9X259_9EUKA</name>